<dbReference type="GO" id="GO:0032259">
    <property type="term" value="P:methylation"/>
    <property type="evidence" value="ECO:0007669"/>
    <property type="project" value="UniProtKB-KW"/>
</dbReference>
<keyword evidence="1" id="KW-0489">Methyltransferase</keyword>
<organism evidence="4">
    <name type="scientific">marine sediment metagenome</name>
    <dbReference type="NCBI Taxonomy" id="412755"/>
    <lineage>
        <taxon>unclassified sequences</taxon>
        <taxon>metagenomes</taxon>
        <taxon>ecological metagenomes</taxon>
    </lineage>
</organism>
<dbReference type="EMBL" id="LAZR01013165">
    <property type="protein sequence ID" value="KKM23244.1"/>
    <property type="molecule type" value="Genomic_DNA"/>
</dbReference>
<dbReference type="InterPro" id="IPR046977">
    <property type="entry name" value="RsmC/RlmG"/>
</dbReference>
<dbReference type="PANTHER" id="PTHR47816:SF4">
    <property type="entry name" value="RIBOSOMAL RNA SMALL SUBUNIT METHYLTRANSFERASE C"/>
    <property type="match status" value="1"/>
</dbReference>
<dbReference type="Pfam" id="PF05175">
    <property type="entry name" value="MTS"/>
    <property type="match status" value="1"/>
</dbReference>
<dbReference type="CDD" id="cd02440">
    <property type="entry name" value="AdoMet_MTases"/>
    <property type="match status" value="1"/>
</dbReference>
<feature type="domain" description="Methyltransferase small" evidence="3">
    <location>
        <begin position="151"/>
        <end position="313"/>
    </location>
</feature>
<dbReference type="GO" id="GO:0008757">
    <property type="term" value="F:S-adenosylmethionine-dependent methyltransferase activity"/>
    <property type="evidence" value="ECO:0007669"/>
    <property type="project" value="InterPro"/>
</dbReference>
<dbReference type="AlphaFoldDB" id="A0A0F9ITE1"/>
<dbReference type="InterPro" id="IPR007848">
    <property type="entry name" value="Small_mtfrase_dom"/>
</dbReference>
<evidence type="ECO:0000259" key="3">
    <source>
        <dbReference type="Pfam" id="PF05175"/>
    </source>
</evidence>
<accession>A0A0F9ITE1</accession>
<dbReference type="SUPFAM" id="SSF53335">
    <property type="entry name" value="S-adenosyl-L-methionine-dependent methyltransferases"/>
    <property type="match status" value="1"/>
</dbReference>
<comment type="caution">
    <text evidence="4">The sequence shown here is derived from an EMBL/GenBank/DDBJ whole genome shotgun (WGS) entry which is preliminary data.</text>
</comment>
<reference evidence="4" key="1">
    <citation type="journal article" date="2015" name="Nature">
        <title>Complex archaea that bridge the gap between prokaryotes and eukaryotes.</title>
        <authorList>
            <person name="Spang A."/>
            <person name="Saw J.H."/>
            <person name="Jorgensen S.L."/>
            <person name="Zaremba-Niedzwiedzka K."/>
            <person name="Martijn J."/>
            <person name="Lind A.E."/>
            <person name="van Eijk R."/>
            <person name="Schleper C."/>
            <person name="Guy L."/>
            <person name="Ettema T.J."/>
        </authorList>
    </citation>
    <scope>NUCLEOTIDE SEQUENCE</scope>
</reference>
<evidence type="ECO:0000256" key="2">
    <source>
        <dbReference type="ARBA" id="ARBA00022679"/>
    </source>
</evidence>
<gene>
    <name evidence="4" type="ORF">LCGC14_1617150</name>
</gene>
<protein>
    <recommendedName>
        <fullName evidence="3">Methyltransferase small domain-containing protein</fullName>
    </recommendedName>
</protein>
<proteinExistence type="predicted"/>
<dbReference type="PANTHER" id="PTHR47816">
    <property type="entry name" value="RIBOSOMAL RNA SMALL SUBUNIT METHYLTRANSFERASE C"/>
    <property type="match status" value="1"/>
</dbReference>
<sequence length="323" mass="34765">MLKDRLTLAAERGLLTGPVLVIGARANDDLSDLPGSPQIIQGMKPDHDALQTAGHDVRLTPEGRFASAVVVLPRAKALARDRIARASAVTDGPILVDGQKTDGVESLLKDVRRRGATTGEVISKAHGKIFAILDGDFDDWRQEPARNAHDFLVPPGGFSADEVDPGSALLAAALPDKLSGRVVDLGAGWGYLSRMVLGYEAVTHCALVEADHASLDCARQNITDPRAGFHWQDARGFRPEAAADHVVMNPPFHQGRDADPDLGRAFIDAAAASLTPSGHLWLVANRHLPYEGVLEARFGYLEELPGAPAYKLYHAARPRKSRR</sequence>
<dbReference type="Gene3D" id="3.40.50.150">
    <property type="entry name" value="Vaccinia Virus protein VP39"/>
    <property type="match status" value="2"/>
</dbReference>
<dbReference type="InterPro" id="IPR029063">
    <property type="entry name" value="SAM-dependent_MTases_sf"/>
</dbReference>
<name>A0A0F9ITE1_9ZZZZ</name>
<keyword evidence="2" id="KW-0808">Transferase</keyword>
<evidence type="ECO:0000256" key="1">
    <source>
        <dbReference type="ARBA" id="ARBA00022603"/>
    </source>
</evidence>
<evidence type="ECO:0000313" key="4">
    <source>
        <dbReference type="EMBL" id="KKM23244.1"/>
    </source>
</evidence>